<feature type="transmembrane region" description="Helical" evidence="8">
    <location>
        <begin position="236"/>
        <end position="253"/>
    </location>
</feature>
<dbReference type="Proteomes" id="UP000283474">
    <property type="component" value="Chromosome"/>
</dbReference>
<evidence type="ECO:0000256" key="3">
    <source>
        <dbReference type="ARBA" id="ARBA00022448"/>
    </source>
</evidence>
<feature type="transmembrane region" description="Helical" evidence="8">
    <location>
        <begin position="12"/>
        <end position="32"/>
    </location>
</feature>
<evidence type="ECO:0000256" key="2">
    <source>
        <dbReference type="ARBA" id="ARBA00009142"/>
    </source>
</evidence>
<name>A0A410GF00_9BURK</name>
<evidence type="ECO:0000256" key="4">
    <source>
        <dbReference type="ARBA" id="ARBA00022475"/>
    </source>
</evidence>
<evidence type="ECO:0000256" key="6">
    <source>
        <dbReference type="ARBA" id="ARBA00022989"/>
    </source>
</evidence>
<dbReference type="InterPro" id="IPR052017">
    <property type="entry name" value="TSUP"/>
</dbReference>
<dbReference type="OrthoDB" id="7843147at2"/>
<feature type="transmembrane region" description="Helical" evidence="8">
    <location>
        <begin position="176"/>
        <end position="199"/>
    </location>
</feature>
<keyword evidence="3" id="KW-0813">Transport</keyword>
<feature type="transmembrane region" description="Helical" evidence="8">
    <location>
        <begin position="81"/>
        <end position="100"/>
    </location>
</feature>
<dbReference type="GO" id="GO:0005886">
    <property type="term" value="C:plasma membrane"/>
    <property type="evidence" value="ECO:0007669"/>
    <property type="project" value="UniProtKB-SubCell"/>
</dbReference>
<gene>
    <name evidence="9" type="ORF">CKA81_14070</name>
</gene>
<keyword evidence="7 8" id="KW-0472">Membrane</keyword>
<evidence type="ECO:0000256" key="5">
    <source>
        <dbReference type="ARBA" id="ARBA00022692"/>
    </source>
</evidence>
<keyword evidence="5 8" id="KW-0812">Transmembrane</keyword>
<dbReference type="AlphaFoldDB" id="A0A410GF00"/>
<dbReference type="Pfam" id="PF01925">
    <property type="entry name" value="TauE"/>
    <property type="match status" value="1"/>
</dbReference>
<feature type="transmembrane region" description="Helical" evidence="8">
    <location>
        <begin position="141"/>
        <end position="164"/>
    </location>
</feature>
<evidence type="ECO:0000256" key="8">
    <source>
        <dbReference type="RuleBase" id="RU363041"/>
    </source>
</evidence>
<proteinExistence type="inferred from homology"/>
<protein>
    <recommendedName>
        <fullName evidence="8">Probable membrane transporter protein</fullName>
    </recommendedName>
</protein>
<feature type="transmembrane region" description="Helical" evidence="8">
    <location>
        <begin position="39"/>
        <end position="61"/>
    </location>
</feature>
<dbReference type="RefSeq" id="WP_128355845.1">
    <property type="nucleotide sequence ID" value="NZ_CP022987.1"/>
</dbReference>
<comment type="subcellular location">
    <subcellularLocation>
        <location evidence="1 8">Cell membrane</location>
        <topology evidence="1 8">Multi-pass membrane protein</topology>
    </subcellularLocation>
</comment>
<keyword evidence="4 8" id="KW-1003">Cell membrane</keyword>
<keyword evidence="6 8" id="KW-1133">Transmembrane helix</keyword>
<evidence type="ECO:0000256" key="7">
    <source>
        <dbReference type="ARBA" id="ARBA00023136"/>
    </source>
</evidence>
<evidence type="ECO:0000256" key="1">
    <source>
        <dbReference type="ARBA" id="ARBA00004651"/>
    </source>
</evidence>
<dbReference type="PANTHER" id="PTHR30269">
    <property type="entry name" value="TRANSMEMBRANE PROTEIN YFCA"/>
    <property type="match status" value="1"/>
</dbReference>
<accession>A0A410GF00</accession>
<dbReference type="InterPro" id="IPR002781">
    <property type="entry name" value="TM_pro_TauE-like"/>
</dbReference>
<comment type="similarity">
    <text evidence="2 8">Belongs to the 4-toluene sulfonate uptake permease (TSUP) (TC 2.A.102) family.</text>
</comment>
<evidence type="ECO:0000313" key="9">
    <source>
        <dbReference type="EMBL" id="QAA94849.1"/>
    </source>
</evidence>
<dbReference type="PANTHER" id="PTHR30269:SF37">
    <property type="entry name" value="MEMBRANE TRANSPORTER PROTEIN"/>
    <property type="match status" value="1"/>
</dbReference>
<sequence length="254" mass="27022">MIPDWALQHLPSLPIFAVLAGATFVGSAMRGFSGFGAGLLMAPVFSLLMSPTDVVVLVLSLNLLTTFQMLPDALRNVDWRLVARLFVPSLLGLPIGLAMLHMVDPAVMRKTIAVIVILVALLMLAGWHYRGRRGLVQDTAAGALSGVMTAIAGIGGPPVILYMLSDRSLPMAVLRAVSLVYFSMAQVATLVPLAVGGLLTAQQGVYILLLLPAAVLASLLGALLHRWSMGQHQERVRRVSLFMLLAIGLTALVV</sequence>
<feature type="transmembrane region" description="Helical" evidence="8">
    <location>
        <begin position="112"/>
        <end position="129"/>
    </location>
</feature>
<keyword evidence="10" id="KW-1185">Reference proteome</keyword>
<feature type="transmembrane region" description="Helical" evidence="8">
    <location>
        <begin position="205"/>
        <end position="224"/>
    </location>
</feature>
<dbReference type="EMBL" id="CP022987">
    <property type="protein sequence ID" value="QAA94849.1"/>
    <property type="molecule type" value="Genomic_DNA"/>
</dbReference>
<reference evidence="9 10" key="1">
    <citation type="submission" date="2017-08" db="EMBL/GenBank/DDBJ databases">
        <authorList>
            <person name="Park S.-J."/>
            <person name="Kim H."/>
        </authorList>
    </citation>
    <scope>NUCLEOTIDE SEQUENCE [LARGE SCALE GENOMIC DNA]</scope>
    <source>
        <strain evidence="10">ye3</strain>
    </source>
</reference>
<evidence type="ECO:0000313" key="10">
    <source>
        <dbReference type="Proteomes" id="UP000283474"/>
    </source>
</evidence>
<dbReference type="KEGG" id="pus:CKA81_14070"/>
<organism evidence="9 10">
    <name type="scientific">Pollutimonas thiosulfatoxidans</name>
    <dbReference type="NCBI Taxonomy" id="2028345"/>
    <lineage>
        <taxon>Bacteria</taxon>
        <taxon>Pseudomonadati</taxon>
        <taxon>Pseudomonadota</taxon>
        <taxon>Betaproteobacteria</taxon>
        <taxon>Burkholderiales</taxon>
        <taxon>Alcaligenaceae</taxon>
        <taxon>Pollutimonas</taxon>
    </lineage>
</organism>